<dbReference type="RefSeq" id="WP_087438373.1">
    <property type="nucleotide sequence ID" value="NZ_CP021416.1"/>
</dbReference>
<dbReference type="Pfam" id="PF03724">
    <property type="entry name" value="META"/>
    <property type="match status" value="1"/>
</dbReference>
<dbReference type="EMBL" id="CP021416">
    <property type="protein sequence ID" value="ARU48412.1"/>
    <property type="molecule type" value="Genomic_DNA"/>
</dbReference>
<proteinExistence type="predicted"/>
<feature type="domain" description="DUF306" evidence="2">
    <location>
        <begin position="51"/>
        <end position="160"/>
    </location>
</feature>
<dbReference type="PROSITE" id="PS51257">
    <property type="entry name" value="PROKAR_LIPOPROTEIN"/>
    <property type="match status" value="1"/>
</dbReference>
<dbReference type="InterPro" id="IPR053147">
    <property type="entry name" value="Hsp_HslJ-like"/>
</dbReference>
<name>A0A1Y0HK26_9BACT</name>
<reference evidence="4" key="1">
    <citation type="submission" date="2017-05" db="EMBL/GenBank/DDBJ databases">
        <title>Dechlorination kinetics govern the competition between two new strains of the genus Sulfurospirillum.</title>
        <authorList>
            <person name="Buttet G.F."/>
            <person name="Murray A.M."/>
            <person name="Goris T."/>
            <person name="Burion M."/>
            <person name="Lin B."/>
            <person name="Rolle M."/>
            <person name="Maillard J."/>
        </authorList>
    </citation>
    <scope>NUCLEOTIDE SEQUENCE [LARGE SCALE GENOMIC DNA]</scope>
    <source>
        <strain evidence="4">SL2-1</strain>
    </source>
</reference>
<dbReference type="KEGG" id="suls:Sdiek1_1248"/>
<accession>A0A1Y0HK26</accession>
<evidence type="ECO:0000313" key="4">
    <source>
        <dbReference type="Proteomes" id="UP000196005"/>
    </source>
</evidence>
<keyword evidence="4" id="KW-1185">Reference proteome</keyword>
<dbReference type="OrthoDB" id="423130at2"/>
<protein>
    <recommendedName>
        <fullName evidence="2">DUF306 domain-containing protein</fullName>
    </recommendedName>
</protein>
<organism evidence="3 4">
    <name type="scientific">Sulfurospirillum diekertiae</name>
    <dbReference type="NCBI Taxonomy" id="1854492"/>
    <lineage>
        <taxon>Bacteria</taxon>
        <taxon>Pseudomonadati</taxon>
        <taxon>Campylobacterota</taxon>
        <taxon>Epsilonproteobacteria</taxon>
        <taxon>Campylobacterales</taxon>
        <taxon>Sulfurospirillaceae</taxon>
        <taxon>Sulfurospirillum</taxon>
    </lineage>
</organism>
<dbReference type="PANTHER" id="PTHR35535">
    <property type="entry name" value="HEAT SHOCK PROTEIN HSLJ"/>
    <property type="match status" value="1"/>
</dbReference>
<dbReference type="Proteomes" id="UP000196005">
    <property type="component" value="Chromosome"/>
</dbReference>
<gene>
    <name evidence="3" type="ORF">Sdiek1_1248</name>
</gene>
<dbReference type="InterPro" id="IPR005184">
    <property type="entry name" value="DUF306_Meta_HslJ"/>
</dbReference>
<dbReference type="InterPro" id="IPR038670">
    <property type="entry name" value="HslJ-like_sf"/>
</dbReference>
<dbReference type="PANTHER" id="PTHR35535:SF1">
    <property type="entry name" value="HEAT SHOCK PROTEIN HSLJ"/>
    <property type="match status" value="1"/>
</dbReference>
<evidence type="ECO:0000256" key="1">
    <source>
        <dbReference type="SAM" id="MobiDB-lite"/>
    </source>
</evidence>
<dbReference type="Gene3D" id="2.40.128.270">
    <property type="match status" value="1"/>
</dbReference>
<feature type="region of interest" description="Disordered" evidence="1">
    <location>
        <begin position="25"/>
        <end position="44"/>
    </location>
</feature>
<sequence length="165" mass="17995">MSRLSILLSTLTSSIIILGCTPSTPNSPSISAETNQTKSADNAPETTAVQRVKEVYWKLIGVEGKAVMEDPNGREAYIILKLEGNHLQGFGGCNILLGSYELNENDHTVHFSRVASTMMSCSRITDEAEFLKALEKVDHYSIDEGVLLLQKAGKTVATFEASYQP</sequence>
<dbReference type="AlphaFoldDB" id="A0A1Y0HK26"/>
<evidence type="ECO:0000259" key="2">
    <source>
        <dbReference type="Pfam" id="PF03724"/>
    </source>
</evidence>
<evidence type="ECO:0000313" key="3">
    <source>
        <dbReference type="EMBL" id="ARU48412.1"/>
    </source>
</evidence>